<evidence type="ECO:0000313" key="3">
    <source>
        <dbReference type="Proteomes" id="UP000838878"/>
    </source>
</evidence>
<feature type="compositionally biased region" description="Low complexity" evidence="1">
    <location>
        <begin position="457"/>
        <end position="466"/>
    </location>
</feature>
<sequence>MAKSNKKVRSDRINALRKQYDAFLEEDKKRRDRNEFILGHLEKMRLGSPVPISVYHEKTQVVSESYYPFSQRSEFLNKLSCRDTNKHIILNQSVPLPTYSKNLEETTILKEISQKFILIPKLQSALHNNTTYPLIENIQDSDWRSKYNILDELKRNEKETTDEKNDYVFGSTEDHKTTGCVETPTLLQFDHPLLDDYIKPPPKDLSNESVINVVSKDETPYLEWKPVAKVNFNIPEENRKCNQRTEEQTDVLIKNNQCDLNIEANGMSENNKIINEIHEQTIVGSDNKNREEGNLVRYNTPTEARQQSKIDENVDTLHEIHEGKISDNFDVAIHPQEIIKENVININDNKGLEINNDQVDNSTADTQQQCLNLQQETVQQPIQPCPEINQELISNDKVDIAEVFQENIEKHENDDVLLNNPENYESNEAPIEQLTNFEVNYENNHKVTNADGDKNYENSQENNESENYVAENEHYTNEYAYYDESQQGEPYVGEINEHVESTEQYDPNYEQQYTNNYEDPTMAQYQNNQFEENMYQQQQEANNITYDNQQPDNANVEYVNSDNIEVTDQNQHENVYNYENEMNDQQQYDDNIKQEYSTVQHEQYEEQQEYIEPETLRKIENELDSEDGFIEKINTNLKENVESINESEDITKNIESDVQLS</sequence>
<feature type="non-terminal residue" evidence="2">
    <location>
        <position position="661"/>
    </location>
</feature>
<evidence type="ECO:0000256" key="1">
    <source>
        <dbReference type="SAM" id="MobiDB-lite"/>
    </source>
</evidence>
<accession>A0A8J9VKT4</accession>
<dbReference type="Proteomes" id="UP000838878">
    <property type="component" value="Chromosome 7"/>
</dbReference>
<dbReference type="AlphaFoldDB" id="A0A8J9VKT4"/>
<dbReference type="EMBL" id="OV170227">
    <property type="protein sequence ID" value="CAH0728300.1"/>
    <property type="molecule type" value="Genomic_DNA"/>
</dbReference>
<reference evidence="2" key="1">
    <citation type="submission" date="2021-12" db="EMBL/GenBank/DDBJ databases">
        <authorList>
            <person name="Martin H S."/>
        </authorList>
    </citation>
    <scope>NUCLEOTIDE SEQUENCE</scope>
</reference>
<dbReference type="OrthoDB" id="7491435at2759"/>
<keyword evidence="3" id="KW-1185">Reference proteome</keyword>
<feature type="region of interest" description="Disordered" evidence="1">
    <location>
        <begin position="446"/>
        <end position="466"/>
    </location>
</feature>
<organism evidence="2 3">
    <name type="scientific">Brenthis ino</name>
    <name type="common">lesser marbled fritillary</name>
    <dbReference type="NCBI Taxonomy" id="405034"/>
    <lineage>
        <taxon>Eukaryota</taxon>
        <taxon>Metazoa</taxon>
        <taxon>Ecdysozoa</taxon>
        <taxon>Arthropoda</taxon>
        <taxon>Hexapoda</taxon>
        <taxon>Insecta</taxon>
        <taxon>Pterygota</taxon>
        <taxon>Neoptera</taxon>
        <taxon>Endopterygota</taxon>
        <taxon>Lepidoptera</taxon>
        <taxon>Glossata</taxon>
        <taxon>Ditrysia</taxon>
        <taxon>Papilionoidea</taxon>
        <taxon>Nymphalidae</taxon>
        <taxon>Heliconiinae</taxon>
        <taxon>Argynnini</taxon>
        <taxon>Brenthis</taxon>
    </lineage>
</organism>
<gene>
    <name evidence="2" type="ORF">BINO364_LOCUS13536</name>
</gene>
<proteinExistence type="predicted"/>
<name>A0A8J9VKT4_9NEOP</name>
<protein>
    <submittedName>
        <fullName evidence="2">Uncharacterized protein</fullName>
    </submittedName>
</protein>
<evidence type="ECO:0000313" key="2">
    <source>
        <dbReference type="EMBL" id="CAH0728300.1"/>
    </source>
</evidence>